<feature type="signal peptide" evidence="1">
    <location>
        <begin position="1"/>
        <end position="38"/>
    </location>
</feature>
<accession>A0A1M5CQT8</accession>
<reference evidence="2 3" key="1">
    <citation type="submission" date="2016-11" db="EMBL/GenBank/DDBJ databases">
        <authorList>
            <person name="Jaros S."/>
            <person name="Januszkiewicz K."/>
            <person name="Wedrychowicz H."/>
        </authorList>
    </citation>
    <scope>NUCLEOTIDE SEQUENCE [LARGE SCALE GENOMIC DNA]</scope>
    <source>
        <strain evidence="2 3">DSM 21986</strain>
    </source>
</reference>
<keyword evidence="1" id="KW-0732">Signal</keyword>
<dbReference type="AlphaFoldDB" id="A0A1M5CQT8"/>
<proteinExistence type="predicted"/>
<gene>
    <name evidence="2" type="ORF">SAMN05443144_11057</name>
</gene>
<evidence type="ECO:0000256" key="1">
    <source>
        <dbReference type="SAM" id="SignalP"/>
    </source>
</evidence>
<keyword evidence="3" id="KW-1185">Reference proteome</keyword>
<sequence>MMIMKDPNPCFKQCFTSFAAVLLAATWLLIGCDSSTSAEEPKPQIVDALIELDGDSGEATVEVGETVTFTGLALTKSGDRVPLDELGENWGWEWESTDTAVFTVDDEGNAVGQEEGEAYCVITLNGPDNGTESNRLQPGISFKTGSNPGLPEMARIFVGRDSLFVTFLN</sequence>
<dbReference type="PROSITE" id="PS51257">
    <property type="entry name" value="PROKAR_LIPOPROTEIN"/>
    <property type="match status" value="1"/>
</dbReference>
<evidence type="ECO:0000313" key="3">
    <source>
        <dbReference type="Proteomes" id="UP000184041"/>
    </source>
</evidence>
<evidence type="ECO:0000313" key="2">
    <source>
        <dbReference type="EMBL" id="SHF57006.1"/>
    </source>
</evidence>
<name>A0A1M5CQT8_9BACT</name>
<evidence type="ECO:0008006" key="4">
    <source>
        <dbReference type="Google" id="ProtNLM"/>
    </source>
</evidence>
<dbReference type="Proteomes" id="UP000184041">
    <property type="component" value="Unassembled WGS sequence"/>
</dbReference>
<dbReference type="Gene3D" id="2.60.40.1080">
    <property type="match status" value="1"/>
</dbReference>
<organism evidence="2 3">
    <name type="scientific">Fodinibius roseus</name>
    <dbReference type="NCBI Taxonomy" id="1194090"/>
    <lineage>
        <taxon>Bacteria</taxon>
        <taxon>Pseudomonadati</taxon>
        <taxon>Balneolota</taxon>
        <taxon>Balneolia</taxon>
        <taxon>Balneolales</taxon>
        <taxon>Balneolaceae</taxon>
        <taxon>Fodinibius</taxon>
    </lineage>
</organism>
<protein>
    <recommendedName>
        <fullName evidence="4">Ig-like domain (Group 2)</fullName>
    </recommendedName>
</protein>
<dbReference type="EMBL" id="FQUS01000010">
    <property type="protein sequence ID" value="SHF57006.1"/>
    <property type="molecule type" value="Genomic_DNA"/>
</dbReference>
<feature type="chain" id="PRO_5012318942" description="Ig-like domain (Group 2)" evidence="1">
    <location>
        <begin position="39"/>
        <end position="169"/>
    </location>
</feature>